<dbReference type="PANTHER" id="PTHR46797">
    <property type="entry name" value="HTH-TYPE TRANSCRIPTIONAL REGULATOR"/>
    <property type="match status" value="1"/>
</dbReference>
<dbReference type="AlphaFoldDB" id="A0A412Q1Q1"/>
<dbReference type="PROSITE" id="PS50943">
    <property type="entry name" value="HTH_CROC1"/>
    <property type="match status" value="1"/>
</dbReference>
<dbReference type="GO" id="GO:0003677">
    <property type="term" value="F:DNA binding"/>
    <property type="evidence" value="ECO:0007669"/>
    <property type="project" value="UniProtKB-KW"/>
</dbReference>
<evidence type="ECO:0000313" key="6">
    <source>
        <dbReference type="Proteomes" id="UP000285865"/>
    </source>
</evidence>
<dbReference type="InterPro" id="IPR050807">
    <property type="entry name" value="TransReg_Diox_bact_type"/>
</dbReference>
<dbReference type="EMBL" id="QRKN01000022">
    <property type="protein sequence ID" value="RHI17267.1"/>
    <property type="molecule type" value="Genomic_DNA"/>
</dbReference>
<reference evidence="5 6" key="1">
    <citation type="submission" date="2018-08" db="EMBL/GenBank/DDBJ databases">
        <title>A genome reference for cultivated species of the human gut microbiota.</title>
        <authorList>
            <person name="Zou Y."/>
            <person name="Xue W."/>
            <person name="Luo G."/>
        </authorList>
    </citation>
    <scope>NUCLEOTIDE SEQUENCE [LARGE SCALE GENOMIC DNA]</scope>
    <source>
        <strain evidence="3 5">AF18-16LB</strain>
        <strain evidence="4 6">AM16-11</strain>
    </source>
</reference>
<dbReference type="GO" id="GO:0005829">
    <property type="term" value="C:cytosol"/>
    <property type="evidence" value="ECO:0007669"/>
    <property type="project" value="TreeGrafter"/>
</dbReference>
<dbReference type="Pfam" id="PF01381">
    <property type="entry name" value="HTH_3"/>
    <property type="match status" value="1"/>
</dbReference>
<gene>
    <name evidence="4" type="ORF">DW172_15420</name>
    <name evidence="3" type="ORF">DWX06_12190</name>
</gene>
<dbReference type="CDD" id="cd00093">
    <property type="entry name" value="HTH_XRE"/>
    <property type="match status" value="1"/>
</dbReference>
<accession>A0A412Q1Q1</accession>
<evidence type="ECO:0000313" key="3">
    <source>
        <dbReference type="EMBL" id="RGT79694.1"/>
    </source>
</evidence>
<feature type="domain" description="HTH cro/C1-type" evidence="2">
    <location>
        <begin position="12"/>
        <end position="66"/>
    </location>
</feature>
<dbReference type="SUPFAM" id="SSF47413">
    <property type="entry name" value="lambda repressor-like DNA-binding domains"/>
    <property type="match status" value="1"/>
</dbReference>
<dbReference type="RefSeq" id="WP_118004585.1">
    <property type="nucleotide sequence ID" value="NZ_QRKN01000022.1"/>
</dbReference>
<dbReference type="Gene3D" id="1.10.260.40">
    <property type="entry name" value="lambda repressor-like DNA-binding domains"/>
    <property type="match status" value="1"/>
</dbReference>
<evidence type="ECO:0000313" key="5">
    <source>
        <dbReference type="Proteomes" id="UP000284296"/>
    </source>
</evidence>
<dbReference type="EMBL" id="QRXG01000024">
    <property type="protein sequence ID" value="RGT79694.1"/>
    <property type="molecule type" value="Genomic_DNA"/>
</dbReference>
<evidence type="ECO:0000259" key="2">
    <source>
        <dbReference type="PROSITE" id="PS50943"/>
    </source>
</evidence>
<dbReference type="PANTHER" id="PTHR46797:SF1">
    <property type="entry name" value="METHYLPHOSPHONATE SYNTHASE"/>
    <property type="match status" value="1"/>
</dbReference>
<evidence type="ECO:0000313" key="4">
    <source>
        <dbReference type="EMBL" id="RHI17267.1"/>
    </source>
</evidence>
<protein>
    <submittedName>
        <fullName evidence="3">XRE family transcriptional regulator</fullName>
    </submittedName>
</protein>
<sequence>MIYSRYKIGQKLRDIRIDNGLTIVELAERLGISVSHVNQIERGYRNMSLDLLMRYIDEFDVDANSILMCADKKTNSIDDKLSSMSQDSKRYFLGVFNYMIQTREGEISV</sequence>
<keyword evidence="1" id="KW-0238">DNA-binding</keyword>
<comment type="caution">
    <text evidence="3">The sequence shown here is derived from an EMBL/GenBank/DDBJ whole genome shotgun (WGS) entry which is preliminary data.</text>
</comment>
<evidence type="ECO:0000256" key="1">
    <source>
        <dbReference type="ARBA" id="ARBA00023125"/>
    </source>
</evidence>
<dbReference type="InterPro" id="IPR001387">
    <property type="entry name" value="Cro/C1-type_HTH"/>
</dbReference>
<organism evidence="3 5">
    <name type="scientific">Agathobacter rectalis</name>
    <dbReference type="NCBI Taxonomy" id="39491"/>
    <lineage>
        <taxon>Bacteria</taxon>
        <taxon>Bacillati</taxon>
        <taxon>Bacillota</taxon>
        <taxon>Clostridia</taxon>
        <taxon>Lachnospirales</taxon>
        <taxon>Lachnospiraceae</taxon>
        <taxon>Agathobacter</taxon>
    </lineage>
</organism>
<dbReference type="SMART" id="SM00530">
    <property type="entry name" value="HTH_XRE"/>
    <property type="match status" value="1"/>
</dbReference>
<dbReference type="Proteomes" id="UP000284296">
    <property type="component" value="Unassembled WGS sequence"/>
</dbReference>
<name>A0A412Q1Q1_9FIRM</name>
<dbReference type="GO" id="GO:0003700">
    <property type="term" value="F:DNA-binding transcription factor activity"/>
    <property type="evidence" value="ECO:0007669"/>
    <property type="project" value="TreeGrafter"/>
</dbReference>
<dbReference type="InterPro" id="IPR010982">
    <property type="entry name" value="Lambda_DNA-bd_dom_sf"/>
</dbReference>
<dbReference type="Proteomes" id="UP000285865">
    <property type="component" value="Unassembled WGS sequence"/>
</dbReference>
<proteinExistence type="predicted"/>